<dbReference type="SMART" id="SM00345">
    <property type="entry name" value="HTH_GNTR"/>
    <property type="match status" value="1"/>
</dbReference>
<dbReference type="SUPFAM" id="SSF46785">
    <property type="entry name" value="Winged helix' DNA-binding domain"/>
    <property type="match status" value="1"/>
</dbReference>
<dbReference type="InterPro" id="IPR050679">
    <property type="entry name" value="Bact_HTH_transcr_reg"/>
</dbReference>
<dbReference type="InterPro" id="IPR011663">
    <property type="entry name" value="UTRA"/>
</dbReference>
<evidence type="ECO:0000313" key="6">
    <source>
        <dbReference type="Proteomes" id="UP001198565"/>
    </source>
</evidence>
<dbReference type="InterPro" id="IPR000524">
    <property type="entry name" value="Tscrpt_reg_HTH_GntR"/>
</dbReference>
<dbReference type="PROSITE" id="PS50949">
    <property type="entry name" value="HTH_GNTR"/>
    <property type="match status" value="1"/>
</dbReference>
<dbReference type="EMBL" id="JAINVZ010000012">
    <property type="protein sequence ID" value="MBY8886921.1"/>
    <property type="molecule type" value="Genomic_DNA"/>
</dbReference>
<reference evidence="5 6" key="1">
    <citation type="submission" date="2021-08" db="EMBL/GenBank/DDBJ databases">
        <title>Streptomyces sp. PTM05 isolated from lichen.</title>
        <authorList>
            <person name="Somphong A."/>
            <person name="Phongsopitanun W."/>
            <person name="Tanasupawat S."/>
        </authorList>
    </citation>
    <scope>NUCLEOTIDE SEQUENCE [LARGE SCALE GENOMIC DNA]</scope>
    <source>
        <strain evidence="5 6">Ptm05</strain>
    </source>
</reference>
<dbReference type="Pfam" id="PF00392">
    <property type="entry name" value="GntR"/>
    <property type="match status" value="1"/>
</dbReference>
<proteinExistence type="predicted"/>
<dbReference type="InterPro" id="IPR036390">
    <property type="entry name" value="WH_DNA-bd_sf"/>
</dbReference>
<accession>A0ABS7QW35</accession>
<dbReference type="PANTHER" id="PTHR44846:SF17">
    <property type="entry name" value="GNTR-FAMILY TRANSCRIPTIONAL REGULATOR"/>
    <property type="match status" value="1"/>
</dbReference>
<protein>
    <submittedName>
        <fullName evidence="5">GntR family transcriptional regulator</fullName>
    </submittedName>
</protein>
<name>A0ABS7QW35_9ACTN</name>
<dbReference type="InterPro" id="IPR036388">
    <property type="entry name" value="WH-like_DNA-bd_sf"/>
</dbReference>
<evidence type="ECO:0000256" key="1">
    <source>
        <dbReference type="ARBA" id="ARBA00023015"/>
    </source>
</evidence>
<evidence type="ECO:0000313" key="5">
    <source>
        <dbReference type="EMBL" id="MBY8886921.1"/>
    </source>
</evidence>
<evidence type="ECO:0000256" key="2">
    <source>
        <dbReference type="ARBA" id="ARBA00023125"/>
    </source>
</evidence>
<evidence type="ECO:0000256" key="3">
    <source>
        <dbReference type="ARBA" id="ARBA00023163"/>
    </source>
</evidence>
<sequence>MAREAPYLEVAEALRARVRGGEWATGERLPSRARLAEEYGVGRNVTQRAVDLLIVEGLLEGRAGSGTYVREPRERHRMVRTRGEGGPGPGAAWEVHSDARVPAPADIARRLKVAEGDPCVRTRYEFVADHQPVHLSVSWEPMGLTGATPIVLPELGPMKGKGVVARMRSIGVEIARAVEIPRPARATATEAALLGITPGDLLLHIERTYYATDGRPVETADITVPDLRLEIAYEIGLGHG</sequence>
<dbReference type="InterPro" id="IPR028978">
    <property type="entry name" value="Chorismate_lyase_/UTRA_dom_sf"/>
</dbReference>
<keyword evidence="1" id="KW-0805">Transcription regulation</keyword>
<dbReference type="Pfam" id="PF07702">
    <property type="entry name" value="UTRA"/>
    <property type="match status" value="1"/>
</dbReference>
<organism evidence="5 6">
    <name type="scientific">Streptantibioticus parmotrematis</name>
    <dbReference type="NCBI Taxonomy" id="2873249"/>
    <lineage>
        <taxon>Bacteria</taxon>
        <taxon>Bacillati</taxon>
        <taxon>Actinomycetota</taxon>
        <taxon>Actinomycetes</taxon>
        <taxon>Kitasatosporales</taxon>
        <taxon>Streptomycetaceae</taxon>
        <taxon>Streptantibioticus</taxon>
    </lineage>
</organism>
<dbReference type="Gene3D" id="3.40.1410.10">
    <property type="entry name" value="Chorismate lyase-like"/>
    <property type="match status" value="1"/>
</dbReference>
<gene>
    <name evidence="5" type="ORF">K7472_18955</name>
</gene>
<dbReference type="RefSeq" id="WP_222979605.1">
    <property type="nucleotide sequence ID" value="NZ_JAINVZ010000012.1"/>
</dbReference>
<dbReference type="PANTHER" id="PTHR44846">
    <property type="entry name" value="MANNOSYL-D-GLYCERATE TRANSPORT/METABOLISM SYSTEM REPRESSOR MNGR-RELATED"/>
    <property type="match status" value="1"/>
</dbReference>
<dbReference type="CDD" id="cd07377">
    <property type="entry name" value="WHTH_GntR"/>
    <property type="match status" value="1"/>
</dbReference>
<dbReference type="Proteomes" id="UP001198565">
    <property type="component" value="Unassembled WGS sequence"/>
</dbReference>
<dbReference type="Gene3D" id="1.10.10.10">
    <property type="entry name" value="Winged helix-like DNA-binding domain superfamily/Winged helix DNA-binding domain"/>
    <property type="match status" value="1"/>
</dbReference>
<keyword evidence="3" id="KW-0804">Transcription</keyword>
<dbReference type="SUPFAM" id="SSF64288">
    <property type="entry name" value="Chorismate lyase-like"/>
    <property type="match status" value="1"/>
</dbReference>
<feature type="domain" description="HTH gntR-type" evidence="4">
    <location>
        <begin position="4"/>
        <end position="72"/>
    </location>
</feature>
<comment type="caution">
    <text evidence="5">The sequence shown here is derived from an EMBL/GenBank/DDBJ whole genome shotgun (WGS) entry which is preliminary data.</text>
</comment>
<keyword evidence="2" id="KW-0238">DNA-binding</keyword>
<dbReference type="SMART" id="SM00866">
    <property type="entry name" value="UTRA"/>
    <property type="match status" value="1"/>
</dbReference>
<evidence type="ECO:0000259" key="4">
    <source>
        <dbReference type="PROSITE" id="PS50949"/>
    </source>
</evidence>
<keyword evidence="6" id="KW-1185">Reference proteome</keyword>
<dbReference type="PRINTS" id="PR00035">
    <property type="entry name" value="HTHGNTR"/>
</dbReference>